<evidence type="ECO:0000313" key="2">
    <source>
        <dbReference type="Proteomes" id="UP000198287"/>
    </source>
</evidence>
<accession>A0A226E177</accession>
<gene>
    <name evidence="1" type="ORF">Fcan01_14392</name>
</gene>
<comment type="caution">
    <text evidence="1">The sequence shown here is derived from an EMBL/GenBank/DDBJ whole genome shotgun (WGS) entry which is preliminary data.</text>
</comment>
<dbReference type="Proteomes" id="UP000198287">
    <property type="component" value="Unassembled WGS sequence"/>
</dbReference>
<dbReference type="EMBL" id="LNIX01000008">
    <property type="protein sequence ID" value="OXA50681.1"/>
    <property type="molecule type" value="Genomic_DNA"/>
</dbReference>
<proteinExistence type="predicted"/>
<evidence type="ECO:0000313" key="1">
    <source>
        <dbReference type="EMBL" id="OXA50681.1"/>
    </source>
</evidence>
<dbReference type="AlphaFoldDB" id="A0A226E177"/>
<keyword evidence="2" id="KW-1185">Reference proteome</keyword>
<name>A0A226E177_FOLCA</name>
<sequence>MLASNARQWLPAYAAIESPLTWTRETLDGVLLTGNEYYSLKQEDVQHDYLTADEVTGDIIVFGGCQVSLGIGDLSNAVQFDGYVNRARSADLPRLDYQIRQFLTRGCQFGILTIGLTWRF</sequence>
<organism evidence="1 2">
    <name type="scientific">Folsomia candida</name>
    <name type="common">Springtail</name>
    <dbReference type="NCBI Taxonomy" id="158441"/>
    <lineage>
        <taxon>Eukaryota</taxon>
        <taxon>Metazoa</taxon>
        <taxon>Ecdysozoa</taxon>
        <taxon>Arthropoda</taxon>
        <taxon>Hexapoda</taxon>
        <taxon>Collembola</taxon>
        <taxon>Entomobryomorpha</taxon>
        <taxon>Isotomoidea</taxon>
        <taxon>Isotomidae</taxon>
        <taxon>Proisotominae</taxon>
        <taxon>Folsomia</taxon>
    </lineage>
</organism>
<protein>
    <submittedName>
        <fullName evidence="1">Uncharacterized protein</fullName>
    </submittedName>
</protein>
<dbReference type="Gene3D" id="3.90.70.120">
    <property type="match status" value="1"/>
</dbReference>
<reference evidence="1 2" key="1">
    <citation type="submission" date="2015-12" db="EMBL/GenBank/DDBJ databases">
        <title>The genome of Folsomia candida.</title>
        <authorList>
            <person name="Faddeeva A."/>
            <person name="Derks M.F."/>
            <person name="Anvar Y."/>
            <person name="Smit S."/>
            <person name="Van Straalen N."/>
            <person name="Roelofs D."/>
        </authorList>
    </citation>
    <scope>NUCLEOTIDE SEQUENCE [LARGE SCALE GENOMIC DNA]</scope>
    <source>
        <strain evidence="1 2">VU population</strain>
        <tissue evidence="1">Whole body</tissue>
    </source>
</reference>